<protein>
    <submittedName>
        <fullName evidence="14">Iron ABC transporter ATP-binding protein</fullName>
    </submittedName>
</protein>
<comment type="function">
    <text evidence="11">Involved in beta-(1--&gt;2)glucan export. Transmembrane domains (TMD) form a pore in the inner membrane and the ATP-binding domain (NBD) is responsible for energy generation.</text>
</comment>
<feature type="compositionally biased region" description="Basic residues" evidence="12">
    <location>
        <begin position="405"/>
        <end position="429"/>
    </location>
</feature>
<accession>A0ABP2RWL8</accession>
<keyword evidence="7 14" id="KW-0067">ATP-binding</keyword>
<evidence type="ECO:0000256" key="12">
    <source>
        <dbReference type="SAM" id="MobiDB-lite"/>
    </source>
</evidence>
<evidence type="ECO:0000256" key="10">
    <source>
        <dbReference type="ARBA" id="ARBA00023136"/>
    </source>
</evidence>
<keyword evidence="8" id="KW-0408">Iron</keyword>
<evidence type="ECO:0000259" key="13">
    <source>
        <dbReference type="PROSITE" id="PS50893"/>
    </source>
</evidence>
<evidence type="ECO:0000313" key="15">
    <source>
        <dbReference type="Proteomes" id="UP000017668"/>
    </source>
</evidence>
<name>A0ABP2RWL8_RHILU</name>
<keyword evidence="5" id="KW-0410">Iron transport</keyword>
<comment type="subcellular location">
    <subcellularLocation>
        <location evidence="1">Cell membrane</location>
        <topology evidence="1">Peripheral membrane protein</topology>
    </subcellularLocation>
</comment>
<dbReference type="InterPro" id="IPR051535">
    <property type="entry name" value="Siderophore_ABC-ATPase"/>
</dbReference>
<evidence type="ECO:0000256" key="6">
    <source>
        <dbReference type="ARBA" id="ARBA00022741"/>
    </source>
</evidence>
<keyword evidence="6" id="KW-0547">Nucleotide-binding</keyword>
<dbReference type="CDD" id="cd03214">
    <property type="entry name" value="ABC_Iron-Siderophores_B12_Hemin"/>
    <property type="match status" value="1"/>
</dbReference>
<dbReference type="PROSITE" id="PS00211">
    <property type="entry name" value="ABC_TRANSPORTER_1"/>
    <property type="match status" value="1"/>
</dbReference>
<dbReference type="SMART" id="SM00382">
    <property type="entry name" value="AAA"/>
    <property type="match status" value="1"/>
</dbReference>
<comment type="similarity">
    <text evidence="2">Belongs to the ABC transporter superfamily.</text>
</comment>
<evidence type="ECO:0000256" key="8">
    <source>
        <dbReference type="ARBA" id="ARBA00023004"/>
    </source>
</evidence>
<dbReference type="GO" id="GO:0005524">
    <property type="term" value="F:ATP binding"/>
    <property type="evidence" value="ECO:0007669"/>
    <property type="project" value="UniProtKB-KW"/>
</dbReference>
<feature type="compositionally biased region" description="Polar residues" evidence="12">
    <location>
        <begin position="331"/>
        <end position="345"/>
    </location>
</feature>
<feature type="region of interest" description="Disordered" evidence="12">
    <location>
        <begin position="309"/>
        <end position="371"/>
    </location>
</feature>
<dbReference type="InterPro" id="IPR003593">
    <property type="entry name" value="AAA+_ATPase"/>
</dbReference>
<dbReference type="SUPFAM" id="SSF52540">
    <property type="entry name" value="P-loop containing nucleoside triphosphate hydrolases"/>
    <property type="match status" value="1"/>
</dbReference>
<keyword evidence="3" id="KW-0813">Transport</keyword>
<keyword evidence="4" id="KW-1003">Cell membrane</keyword>
<feature type="domain" description="ABC transporter" evidence="13">
    <location>
        <begin position="15"/>
        <end position="251"/>
    </location>
</feature>
<evidence type="ECO:0000313" key="14">
    <source>
        <dbReference type="EMBL" id="EKJ96599.1"/>
    </source>
</evidence>
<feature type="region of interest" description="Disordered" evidence="12">
    <location>
        <begin position="471"/>
        <end position="500"/>
    </location>
</feature>
<feature type="region of interest" description="Disordered" evidence="12">
    <location>
        <begin position="404"/>
        <end position="432"/>
    </location>
</feature>
<proteinExistence type="inferred from homology"/>
<dbReference type="InterPro" id="IPR027417">
    <property type="entry name" value="P-loop_NTPase"/>
</dbReference>
<keyword evidence="10" id="KW-0472">Membrane</keyword>
<dbReference type="PANTHER" id="PTHR42771">
    <property type="entry name" value="IRON(3+)-HYDROXAMATE IMPORT ATP-BINDING PROTEIN FHUC"/>
    <property type="match status" value="1"/>
</dbReference>
<dbReference type="InterPro" id="IPR017871">
    <property type="entry name" value="ABC_transporter-like_CS"/>
</dbReference>
<dbReference type="EMBL" id="AMQQ01000010">
    <property type="protein sequence ID" value="EKJ96599.1"/>
    <property type="molecule type" value="Genomic_DNA"/>
</dbReference>
<dbReference type="Gene3D" id="3.40.50.300">
    <property type="entry name" value="P-loop containing nucleotide triphosphate hydrolases"/>
    <property type="match status" value="1"/>
</dbReference>
<sequence length="500" mass="54938">MTGLASKQKTQTIAAQAIGLSVIYDQAQALRQVDSIAFEGRITVICGANGSGKSTLLKCLAGLEQPTEGEVHLAGRQLNALSRRTVARQVAVMSQMPEVPIGLSVEELVEQGRYPHRPWLGRLSARDCRIIESAIFRVGLQHLRARQLTTLSGGERQRAWLAMALAQEPRVLFLDEPTSFLDIRHQAELLTLLRKLNSEEGLTIITVLHDLNQVMDVADDVVLMQKGQVLAAGPTHKVLRADLLRQAFECHVDLVPHPDGSGRTYCMVDWVGTGNRQNRPLRLNHDFVSPRPSSIGSIPCLARWRDPFAAPGGAGTQSGEQSGRLEGRVSFSDSPGNTRAGNSGNDPGAPYGRSNINWRRPRAGRFGSPDRLAKPFGGSGYTVRYQRRAAFPRCIDLVAALGSATHHRNKRRRPRRRSCMSRAGRRLSSRARPAGSFGYRRITLFFRHIIGHRASRRRTGVRSVALVLRYPGPDRMGQGRHGDPLGAPVFPDADGDGARP</sequence>
<keyword evidence="15" id="KW-1185">Reference proteome</keyword>
<dbReference type="PROSITE" id="PS50893">
    <property type="entry name" value="ABC_TRANSPORTER_2"/>
    <property type="match status" value="1"/>
</dbReference>
<organism evidence="14 15">
    <name type="scientific">Bradyrhizobium lupini HPC(L)</name>
    <dbReference type="NCBI Taxonomy" id="1229491"/>
    <lineage>
        <taxon>Bacteria</taxon>
        <taxon>Pseudomonadati</taxon>
        <taxon>Pseudomonadota</taxon>
        <taxon>Alphaproteobacteria</taxon>
        <taxon>Hyphomicrobiales</taxon>
        <taxon>Nitrobacteraceae</taxon>
        <taxon>Bradyrhizobium</taxon>
    </lineage>
</organism>
<evidence type="ECO:0000256" key="2">
    <source>
        <dbReference type="ARBA" id="ARBA00005417"/>
    </source>
</evidence>
<keyword evidence="9" id="KW-0406">Ion transport</keyword>
<evidence type="ECO:0000256" key="5">
    <source>
        <dbReference type="ARBA" id="ARBA00022496"/>
    </source>
</evidence>
<dbReference type="InterPro" id="IPR003439">
    <property type="entry name" value="ABC_transporter-like_ATP-bd"/>
</dbReference>
<gene>
    <name evidence="14" type="ORF">C241_05812</name>
</gene>
<evidence type="ECO:0000256" key="9">
    <source>
        <dbReference type="ARBA" id="ARBA00023065"/>
    </source>
</evidence>
<dbReference type="Pfam" id="PF00005">
    <property type="entry name" value="ABC_tran"/>
    <property type="match status" value="1"/>
</dbReference>
<evidence type="ECO:0000256" key="3">
    <source>
        <dbReference type="ARBA" id="ARBA00022448"/>
    </source>
</evidence>
<reference evidence="14 15" key="1">
    <citation type="journal article" date="2013" name="Genome Announc.">
        <title>Genome Sequence of Rhizobium lupini HPC(L) Isolated from Saline Desert Soil, Kutch (Gujarat).</title>
        <authorList>
            <person name="Agarwal L."/>
            <person name="Purohit H.J."/>
        </authorList>
    </citation>
    <scope>NUCLEOTIDE SEQUENCE [LARGE SCALE GENOMIC DNA]</scope>
    <source>
        <strain evidence="15">HPC(L)</strain>
    </source>
</reference>
<evidence type="ECO:0000256" key="1">
    <source>
        <dbReference type="ARBA" id="ARBA00004202"/>
    </source>
</evidence>
<dbReference type="Proteomes" id="UP000017668">
    <property type="component" value="Unassembled WGS sequence"/>
</dbReference>
<comment type="caution">
    <text evidence="14">The sequence shown here is derived from an EMBL/GenBank/DDBJ whole genome shotgun (WGS) entry which is preliminary data.</text>
</comment>
<evidence type="ECO:0000256" key="4">
    <source>
        <dbReference type="ARBA" id="ARBA00022475"/>
    </source>
</evidence>
<dbReference type="PANTHER" id="PTHR42771:SF2">
    <property type="entry name" value="IRON(3+)-HYDROXAMATE IMPORT ATP-BINDING PROTEIN FHUC"/>
    <property type="match status" value="1"/>
</dbReference>
<evidence type="ECO:0000256" key="11">
    <source>
        <dbReference type="ARBA" id="ARBA00024722"/>
    </source>
</evidence>
<evidence type="ECO:0000256" key="7">
    <source>
        <dbReference type="ARBA" id="ARBA00022840"/>
    </source>
</evidence>